<dbReference type="OrthoDB" id="157454at2157"/>
<evidence type="ECO:0000313" key="3">
    <source>
        <dbReference type="Proteomes" id="UP000011607"/>
    </source>
</evidence>
<sequence length="156" mass="15960">MHYLAGTDSVHATAAICDYLEAQVGSKAATETDSSSAVGDSAADSDDGDESDESDESTGNEEPTAITIVAAVPNDGSAGRPERDAREALNVARVRLVGVDVLETELFEGSLDAALRSATAAHEIDAVIVPERRSDAVPDVSGSVTAVSVSDDGPEE</sequence>
<feature type="region of interest" description="Disordered" evidence="1">
    <location>
        <begin position="137"/>
        <end position="156"/>
    </location>
</feature>
<evidence type="ECO:0000313" key="2">
    <source>
        <dbReference type="EMBL" id="EMA38709.1"/>
    </source>
</evidence>
<feature type="region of interest" description="Disordered" evidence="1">
    <location>
        <begin position="25"/>
        <end position="66"/>
    </location>
</feature>
<feature type="compositionally biased region" description="Acidic residues" evidence="1">
    <location>
        <begin position="43"/>
        <end position="59"/>
    </location>
</feature>
<gene>
    <name evidence="2" type="ORF">C446_09303</name>
</gene>
<feature type="compositionally biased region" description="Low complexity" evidence="1">
    <location>
        <begin position="33"/>
        <end position="42"/>
    </location>
</feature>
<dbReference type="Proteomes" id="UP000011607">
    <property type="component" value="Unassembled WGS sequence"/>
</dbReference>
<evidence type="ECO:0000256" key="1">
    <source>
        <dbReference type="SAM" id="MobiDB-lite"/>
    </source>
</evidence>
<organism evidence="2 3">
    <name type="scientific">Halobiforma nitratireducens JCM 10879</name>
    <dbReference type="NCBI Taxonomy" id="1227454"/>
    <lineage>
        <taxon>Archaea</taxon>
        <taxon>Methanobacteriati</taxon>
        <taxon>Methanobacteriota</taxon>
        <taxon>Stenosarchaea group</taxon>
        <taxon>Halobacteria</taxon>
        <taxon>Halobacteriales</taxon>
        <taxon>Natrialbaceae</taxon>
        <taxon>Halobiforma</taxon>
    </lineage>
</organism>
<dbReference type="RefSeq" id="WP_006672782.1">
    <property type="nucleotide sequence ID" value="NZ_AOMA01000091.1"/>
</dbReference>
<reference evidence="2 3" key="1">
    <citation type="journal article" date="2014" name="PLoS Genet.">
        <title>Phylogenetically driven sequencing of extremely halophilic archaea reveals strategies for static and dynamic osmo-response.</title>
        <authorList>
            <person name="Becker E.A."/>
            <person name="Seitzer P.M."/>
            <person name="Tritt A."/>
            <person name="Larsen D."/>
            <person name="Krusor M."/>
            <person name="Yao A.I."/>
            <person name="Wu D."/>
            <person name="Madern D."/>
            <person name="Eisen J.A."/>
            <person name="Darling A.E."/>
            <person name="Facciotti M.T."/>
        </authorList>
    </citation>
    <scope>NUCLEOTIDE SEQUENCE [LARGE SCALE GENOMIC DNA]</scope>
    <source>
        <strain evidence="2 3">JCM 10879</strain>
    </source>
</reference>
<comment type="caution">
    <text evidence="2">The sequence shown here is derived from an EMBL/GenBank/DDBJ whole genome shotgun (WGS) entry which is preliminary data.</text>
</comment>
<name>M0M283_9EURY</name>
<protein>
    <submittedName>
        <fullName evidence="2">UspA domain-containing protein</fullName>
    </submittedName>
</protein>
<proteinExistence type="predicted"/>
<dbReference type="eggNOG" id="arCOG03051">
    <property type="taxonomic scope" value="Archaea"/>
</dbReference>
<accession>M0M283</accession>
<dbReference type="PATRIC" id="fig|1227454.3.peg.1890"/>
<dbReference type="EMBL" id="AOMA01000091">
    <property type="protein sequence ID" value="EMA38709.1"/>
    <property type="molecule type" value="Genomic_DNA"/>
</dbReference>
<keyword evidence="3" id="KW-1185">Reference proteome</keyword>
<dbReference type="AlphaFoldDB" id="M0M283"/>